<evidence type="ECO:0000313" key="2">
    <source>
        <dbReference type="Proteomes" id="UP000218899"/>
    </source>
</evidence>
<dbReference type="AlphaFoldDB" id="A0A1B4V5W1"/>
<dbReference type="OrthoDB" id="6346050at2"/>
<organism evidence="1 2">
    <name type="scientific">Sulfurifustis variabilis</name>
    <dbReference type="NCBI Taxonomy" id="1675686"/>
    <lineage>
        <taxon>Bacteria</taxon>
        <taxon>Pseudomonadati</taxon>
        <taxon>Pseudomonadota</taxon>
        <taxon>Gammaproteobacteria</taxon>
        <taxon>Acidiferrobacterales</taxon>
        <taxon>Acidiferrobacteraceae</taxon>
        <taxon>Sulfurifustis</taxon>
    </lineage>
</organism>
<dbReference type="KEGG" id="sva:SVA_0042"/>
<proteinExistence type="predicted"/>
<dbReference type="RefSeq" id="WP_096457086.1">
    <property type="nucleotide sequence ID" value="NZ_AP014936.1"/>
</dbReference>
<dbReference type="InterPro" id="IPR010352">
    <property type="entry name" value="DUF945"/>
</dbReference>
<sequence length="472" mass="50985">MKKKALYGFLILVALALAAPFAAAYWYGREAESALQTLATDLGRRVGARVTVKRYERGALRSRAEIELALQGTPATVTTTHDIVHGPLGLDRWLEGEIDLDVFRARVRSELTGLRVPGQSVNLAFPRPPVVADTVVKSDGTLESRLRLASSKEMAPGQRTVDWAAGSGTLIASADLKRYEVEATLPSLRVAGEAPMPGPLEITNLRLGSQMAEGAQGVSFGTTTVDLARVALGEQTHVAGLSIKATTRPSGPHLELVTDYRIGEVQAGGQKVGPGQVTLQVRKLDLASLARFSNEVKEIYARNLPEQQSSLMVVGKLLALATSLAEGSPELEVTRLSLKTANGEITGKASMVLDGSHSDVRTNPMRLLTALRGEAELNIPGRLLRPLVAPLVQQDLAGYRARGALSDGEMAALRGEALMRVVDRAMPLYLARHELGRWLQPDGDRYRIKAAIRRGQFLVNDRLWTAQTAHLP</sequence>
<accession>A0A1B4V5W1</accession>
<reference evidence="1 2" key="1">
    <citation type="submission" date="2015-08" db="EMBL/GenBank/DDBJ databases">
        <title>Complete genome sequence of Sulfurifustis variabilis.</title>
        <authorList>
            <person name="Miura A."/>
            <person name="Kojima H."/>
            <person name="Fukui M."/>
        </authorList>
    </citation>
    <scope>NUCLEOTIDE SEQUENCE [LARGE SCALE GENOMIC DNA]</scope>
    <source>
        <strain evidence="2">skN76</strain>
    </source>
</reference>
<dbReference type="Pfam" id="PF06097">
    <property type="entry name" value="DUF945"/>
    <property type="match status" value="1"/>
</dbReference>
<keyword evidence="2" id="KW-1185">Reference proteome</keyword>
<dbReference type="Proteomes" id="UP000218899">
    <property type="component" value="Chromosome"/>
</dbReference>
<name>A0A1B4V5W1_9GAMM</name>
<dbReference type="EMBL" id="AP014936">
    <property type="protein sequence ID" value="BAU46624.1"/>
    <property type="molecule type" value="Genomic_DNA"/>
</dbReference>
<evidence type="ECO:0008006" key="3">
    <source>
        <dbReference type="Google" id="ProtNLM"/>
    </source>
</evidence>
<evidence type="ECO:0000313" key="1">
    <source>
        <dbReference type="EMBL" id="BAU46624.1"/>
    </source>
</evidence>
<protein>
    <recommendedName>
        <fullName evidence="3">DUF945 domain-containing protein</fullName>
    </recommendedName>
</protein>
<gene>
    <name evidence="1" type="ORF">SVA_0042</name>
</gene>